<dbReference type="Pfam" id="PF26455">
    <property type="entry name" value="DUF8134"/>
    <property type="match status" value="1"/>
</dbReference>
<dbReference type="RefSeq" id="WP_159527608.1">
    <property type="nucleotide sequence ID" value="NZ_WUUU01000226.1"/>
</dbReference>
<dbReference type="Proteomes" id="UP000471521">
    <property type="component" value="Unassembled WGS sequence"/>
</dbReference>
<accession>A0A6B0SXY5</accession>
<dbReference type="OrthoDB" id="193938at2157"/>
<reference evidence="3 4" key="1">
    <citation type="submission" date="2019-12" db="EMBL/GenBank/DDBJ databases">
        <title>Isolation and characterization of three novel carbon monoxide-oxidizing members of Halobacteria from salione crusts and soils.</title>
        <authorList>
            <person name="Myers M.R."/>
            <person name="King G.M."/>
        </authorList>
    </citation>
    <scope>NUCLEOTIDE SEQUENCE [LARGE SCALE GENOMIC DNA]</scope>
    <source>
        <strain evidence="3 4">PCN9</strain>
    </source>
</reference>
<feature type="domain" description="DUF8134" evidence="2">
    <location>
        <begin position="1"/>
        <end position="91"/>
    </location>
</feature>
<keyword evidence="4" id="KW-1185">Reference proteome</keyword>
<comment type="caution">
    <text evidence="3">The sequence shown here is derived from an EMBL/GenBank/DDBJ whole genome shotgun (WGS) entry which is preliminary data.</text>
</comment>
<dbReference type="InterPro" id="IPR058447">
    <property type="entry name" value="DUF8134"/>
</dbReference>
<organism evidence="3 4">
    <name type="scientific">Halobacterium bonnevillei</name>
    <dbReference type="NCBI Taxonomy" id="2692200"/>
    <lineage>
        <taxon>Archaea</taxon>
        <taxon>Methanobacteriati</taxon>
        <taxon>Methanobacteriota</taxon>
        <taxon>Stenosarchaea group</taxon>
        <taxon>Halobacteria</taxon>
        <taxon>Halobacteriales</taxon>
        <taxon>Halobacteriaceae</taxon>
        <taxon>Halobacterium</taxon>
    </lineage>
</organism>
<dbReference type="EMBL" id="WUUU01000226">
    <property type="protein sequence ID" value="MXR22239.1"/>
    <property type="molecule type" value="Genomic_DNA"/>
</dbReference>
<dbReference type="AlphaFoldDB" id="A0A6B0SXY5"/>
<gene>
    <name evidence="3" type="ORF">GRX66_17185</name>
</gene>
<evidence type="ECO:0000313" key="3">
    <source>
        <dbReference type="EMBL" id="MXR22239.1"/>
    </source>
</evidence>
<proteinExistence type="predicted"/>
<sequence length="109" mass="11470">MATRLRLLDDAAWVSVNDERAVGTSEVWPVADSFCSCALAWLVVEAYVDVGADGRQVEARAHGHCVSCGEAGTTAWLPVGRVTDDGFSDVTGVRRSRQGSPASACCGEP</sequence>
<evidence type="ECO:0000313" key="4">
    <source>
        <dbReference type="Proteomes" id="UP000471521"/>
    </source>
</evidence>
<evidence type="ECO:0000256" key="1">
    <source>
        <dbReference type="SAM" id="MobiDB-lite"/>
    </source>
</evidence>
<name>A0A6B0SXY5_9EURY</name>
<protein>
    <recommendedName>
        <fullName evidence="2">DUF8134 domain-containing protein</fullName>
    </recommendedName>
</protein>
<evidence type="ECO:0000259" key="2">
    <source>
        <dbReference type="Pfam" id="PF26455"/>
    </source>
</evidence>
<feature type="region of interest" description="Disordered" evidence="1">
    <location>
        <begin position="90"/>
        <end position="109"/>
    </location>
</feature>